<dbReference type="Proteomes" id="UP000194798">
    <property type="component" value="Unassembled WGS sequence"/>
</dbReference>
<comment type="similarity">
    <text evidence="1 4">Belongs to the N(4)/N(6)-methyltransferase family.</text>
</comment>
<dbReference type="PANTHER" id="PTHR13370">
    <property type="entry name" value="RNA METHYLASE-RELATED"/>
    <property type="match status" value="1"/>
</dbReference>
<dbReference type="OrthoDB" id="9816043at2"/>
<proteinExistence type="inferred from homology"/>
<sequence length="379" mass="44447">MNKLLLGDNLEILKTLESESVDLIYLDPPFFSNRNYEVIWGDKGEIRSFEDRWSGGIDHYIAWLKERVEEMHRILKSTGSIFLHCDWHADAYIRVFILDKIFGQSGYVNEIIWYYYNKFQGNINKLAANHDVIYWYAKGKKFTFYKQREKRDAKIKQIKRVWDKEKGKIVNAKDEFGKVQYIETEEKTVDDVWRISMLQPADKTQRIGYPTQKPEALLERIILCASNENDVILDPFVGGGTTVAVADKLKRQWIGIDQSVQAIKVSELRLQKQQDLLSKPFTVQLHKYDYDTLRYSNAFEFESWIIQQYGGVSNIKQRSDLGIDGKTRDGVPIQVKRSDNIGRNVVDNFQSACTKIKSFIKFFCQNQNLQNFKIFRIKE</sequence>
<gene>
    <name evidence="6" type="ORF">TPSD3_04455</name>
</gene>
<dbReference type="InterPro" id="IPR001091">
    <property type="entry name" value="RM_Methyltransferase"/>
</dbReference>
<dbReference type="GO" id="GO:0005737">
    <property type="term" value="C:cytoplasm"/>
    <property type="evidence" value="ECO:0007669"/>
    <property type="project" value="TreeGrafter"/>
</dbReference>
<evidence type="ECO:0000313" key="7">
    <source>
        <dbReference type="Proteomes" id="UP000194798"/>
    </source>
</evidence>
<dbReference type="EMBL" id="MSLT01000007">
    <property type="protein sequence ID" value="OUD14963.1"/>
    <property type="molecule type" value="Genomic_DNA"/>
</dbReference>
<dbReference type="InterPro" id="IPR002052">
    <property type="entry name" value="DNA_methylase_N6_adenine_CS"/>
</dbReference>
<keyword evidence="3" id="KW-0808">Transferase</keyword>
<evidence type="ECO:0000256" key="3">
    <source>
        <dbReference type="ARBA" id="ARBA00022679"/>
    </source>
</evidence>
<dbReference type="PRINTS" id="PR00508">
    <property type="entry name" value="S21N4MTFRASE"/>
</dbReference>
<dbReference type="PANTHER" id="PTHR13370:SF3">
    <property type="entry name" value="TRNA (GUANINE(10)-N2)-METHYLTRANSFERASE HOMOLOG"/>
    <property type="match status" value="1"/>
</dbReference>
<evidence type="ECO:0000256" key="4">
    <source>
        <dbReference type="RuleBase" id="RU362026"/>
    </source>
</evidence>
<reference evidence="6 7" key="1">
    <citation type="submission" date="2016-12" db="EMBL/GenBank/DDBJ databases">
        <title>Thioflexothrix psekupsii D3 genome sequencing and assembly.</title>
        <authorList>
            <person name="Fomenkov A."/>
            <person name="Vincze T."/>
            <person name="Grabovich M."/>
            <person name="Anton B.P."/>
            <person name="Dubinina G."/>
            <person name="Orlova M."/>
            <person name="Belousova E."/>
            <person name="Roberts R.J."/>
        </authorList>
    </citation>
    <scope>NUCLEOTIDE SEQUENCE [LARGE SCALE GENOMIC DNA]</scope>
    <source>
        <strain evidence="6">D3</strain>
    </source>
</reference>
<evidence type="ECO:0000256" key="2">
    <source>
        <dbReference type="ARBA" id="ARBA00022603"/>
    </source>
</evidence>
<dbReference type="Pfam" id="PF01555">
    <property type="entry name" value="N6_N4_Mtase"/>
    <property type="match status" value="1"/>
</dbReference>
<dbReference type="REBASE" id="191603">
    <property type="entry name" value="M.TpsD3ORF4455P"/>
</dbReference>
<dbReference type="PROSITE" id="PS00092">
    <property type="entry name" value="N6_MTASE"/>
    <property type="match status" value="1"/>
</dbReference>
<dbReference type="GO" id="GO:0032259">
    <property type="term" value="P:methylation"/>
    <property type="evidence" value="ECO:0007669"/>
    <property type="project" value="UniProtKB-KW"/>
</dbReference>
<accession>A0A251X9I4</accession>
<dbReference type="AlphaFoldDB" id="A0A251X9I4"/>
<dbReference type="GO" id="GO:0003677">
    <property type="term" value="F:DNA binding"/>
    <property type="evidence" value="ECO:0007669"/>
    <property type="project" value="InterPro"/>
</dbReference>
<organism evidence="6 7">
    <name type="scientific">Thioflexithrix psekupsensis</name>
    <dbReference type="NCBI Taxonomy" id="1570016"/>
    <lineage>
        <taxon>Bacteria</taxon>
        <taxon>Pseudomonadati</taxon>
        <taxon>Pseudomonadota</taxon>
        <taxon>Gammaproteobacteria</taxon>
        <taxon>Thiotrichales</taxon>
        <taxon>Thioflexithrix</taxon>
    </lineage>
</organism>
<dbReference type="Gene3D" id="3.40.50.150">
    <property type="entry name" value="Vaccinia Virus protein VP39"/>
    <property type="match status" value="1"/>
</dbReference>
<protein>
    <recommendedName>
        <fullName evidence="4">Methyltransferase</fullName>
        <ecNumber evidence="4">2.1.1.-</ecNumber>
    </recommendedName>
</protein>
<name>A0A251X9I4_9GAMM</name>
<evidence type="ECO:0000313" key="6">
    <source>
        <dbReference type="EMBL" id="OUD14963.1"/>
    </source>
</evidence>
<keyword evidence="7" id="KW-1185">Reference proteome</keyword>
<keyword evidence="2" id="KW-0489">Methyltransferase</keyword>
<evidence type="ECO:0000256" key="1">
    <source>
        <dbReference type="ARBA" id="ARBA00006594"/>
    </source>
</evidence>
<comment type="caution">
    <text evidence="6">The sequence shown here is derived from an EMBL/GenBank/DDBJ whole genome shotgun (WGS) entry which is preliminary data.</text>
</comment>
<dbReference type="SUPFAM" id="SSF53335">
    <property type="entry name" value="S-adenosyl-L-methionine-dependent methyltransferases"/>
    <property type="match status" value="1"/>
</dbReference>
<evidence type="ECO:0000259" key="5">
    <source>
        <dbReference type="Pfam" id="PF01555"/>
    </source>
</evidence>
<dbReference type="RefSeq" id="WP_086487393.1">
    <property type="nucleotide sequence ID" value="NZ_MSLT01000007.1"/>
</dbReference>
<dbReference type="GO" id="GO:0009007">
    <property type="term" value="F:site-specific DNA-methyltransferase (adenine-specific) activity"/>
    <property type="evidence" value="ECO:0007669"/>
    <property type="project" value="TreeGrafter"/>
</dbReference>
<dbReference type="InterPro" id="IPR002941">
    <property type="entry name" value="DNA_methylase_N4/N6"/>
</dbReference>
<dbReference type="GO" id="GO:0008170">
    <property type="term" value="F:N-methyltransferase activity"/>
    <property type="evidence" value="ECO:0007669"/>
    <property type="project" value="InterPro"/>
</dbReference>
<dbReference type="InterPro" id="IPR029063">
    <property type="entry name" value="SAM-dependent_MTases_sf"/>
</dbReference>
<dbReference type="EC" id="2.1.1.-" evidence="4"/>
<feature type="domain" description="DNA methylase N-4/N-6" evidence="5">
    <location>
        <begin position="21"/>
        <end position="266"/>
    </location>
</feature>